<dbReference type="Pfam" id="PF04760">
    <property type="entry name" value="IF2_N"/>
    <property type="match status" value="1"/>
</dbReference>
<dbReference type="Gene3D" id="2.40.30.10">
    <property type="entry name" value="Translation factors"/>
    <property type="match status" value="2"/>
</dbReference>
<evidence type="ECO:0000256" key="4">
    <source>
        <dbReference type="ARBA" id="ARBA00022741"/>
    </source>
</evidence>
<dbReference type="EMBL" id="CP001843">
    <property type="protein sequence ID" value="AEF86725.1"/>
    <property type="molecule type" value="Genomic_DNA"/>
</dbReference>
<dbReference type="HAMAP" id="MF_00100_B">
    <property type="entry name" value="IF_2_B"/>
    <property type="match status" value="1"/>
</dbReference>
<dbReference type="InterPro" id="IPR000178">
    <property type="entry name" value="TF_IF2_bacterial-like"/>
</dbReference>
<keyword evidence="13" id="KW-1185">Reference proteome</keyword>
<evidence type="ECO:0000256" key="9">
    <source>
        <dbReference type="RuleBase" id="RU000644"/>
    </source>
</evidence>
<evidence type="ECO:0000256" key="7">
    <source>
        <dbReference type="ARBA" id="ARBA00025162"/>
    </source>
</evidence>
<reference evidence="12 13" key="2">
    <citation type="journal article" date="2011" name="ISME J.">
        <title>RNA-seq reveals cooperative metabolic interactions between two termite-gut spirochete species in co-culture.</title>
        <authorList>
            <person name="Rosenthal A.Z."/>
            <person name="Matson E.G."/>
            <person name="Eldar A."/>
            <person name="Leadbetter J.R."/>
        </authorList>
    </citation>
    <scope>NUCLEOTIDE SEQUENCE [LARGE SCALE GENOMIC DNA]</scope>
    <source>
        <strain evidence="13">ATCC BAA-887 / DSM 12427 / ZAS-2</strain>
    </source>
</reference>
<dbReference type="FunFam" id="3.40.50.10050:FF:000001">
    <property type="entry name" value="Translation initiation factor IF-2"/>
    <property type="match status" value="1"/>
</dbReference>
<dbReference type="GO" id="GO:0005525">
    <property type="term" value="F:GTP binding"/>
    <property type="evidence" value="ECO:0007669"/>
    <property type="project" value="UniProtKB-KW"/>
</dbReference>
<dbReference type="Pfam" id="PF11987">
    <property type="entry name" value="IF-2"/>
    <property type="match status" value="1"/>
</dbReference>
<feature type="compositionally biased region" description="Pro residues" evidence="10">
    <location>
        <begin position="314"/>
        <end position="326"/>
    </location>
</feature>
<dbReference type="Pfam" id="PF22042">
    <property type="entry name" value="EF-G_D2"/>
    <property type="match status" value="1"/>
</dbReference>
<comment type="function">
    <text evidence="7 8 9">One of the essential components for the initiation of protein synthesis. Protects formylmethionyl-tRNA from spontaneous hydrolysis and promotes its binding to the 30S ribosomal subunits. Also involved in the hydrolysis of GTP during the formation of the 70S ribosomal complex.</text>
</comment>
<comment type="similarity">
    <text evidence="1 8 9">Belongs to the TRAFAC class translation factor GTPase superfamily. Classic translation factor GTPase family. IF-2 subfamily.</text>
</comment>
<dbReference type="NCBIfam" id="TIGR00487">
    <property type="entry name" value="IF-2"/>
    <property type="match status" value="1"/>
</dbReference>
<evidence type="ECO:0000256" key="2">
    <source>
        <dbReference type="ARBA" id="ARBA00020675"/>
    </source>
</evidence>
<accession>F5YM31</accession>
<dbReference type="STRING" id="545694.TREPR_1756"/>
<dbReference type="InterPro" id="IPR000795">
    <property type="entry name" value="T_Tr_GTP-bd_dom"/>
</dbReference>
<dbReference type="PROSITE" id="PS01176">
    <property type="entry name" value="IF2"/>
    <property type="match status" value="1"/>
</dbReference>
<evidence type="ECO:0000256" key="3">
    <source>
        <dbReference type="ARBA" id="ARBA00022540"/>
    </source>
</evidence>
<evidence type="ECO:0000256" key="8">
    <source>
        <dbReference type="HAMAP-Rule" id="MF_00100"/>
    </source>
</evidence>
<dbReference type="InterPro" id="IPR027417">
    <property type="entry name" value="P-loop_NTPase"/>
</dbReference>
<feature type="region of interest" description="G-domain" evidence="8">
    <location>
        <begin position="466"/>
        <end position="614"/>
    </location>
</feature>
<evidence type="ECO:0000256" key="10">
    <source>
        <dbReference type="SAM" id="MobiDB-lite"/>
    </source>
</evidence>
<keyword evidence="5 8" id="KW-0648">Protein biosynthesis</keyword>
<dbReference type="InterPro" id="IPR036925">
    <property type="entry name" value="TIF_IF2_dom3_sf"/>
</dbReference>
<dbReference type="InterPro" id="IPR009000">
    <property type="entry name" value="Transl_B-barrel_sf"/>
</dbReference>
<dbReference type="CDD" id="cd03692">
    <property type="entry name" value="mtIF2_IVc"/>
    <property type="match status" value="1"/>
</dbReference>
<dbReference type="InterPro" id="IPR044145">
    <property type="entry name" value="IF2_II"/>
</dbReference>
<dbReference type="NCBIfam" id="TIGR00231">
    <property type="entry name" value="small_GTP"/>
    <property type="match status" value="1"/>
</dbReference>
<feature type="compositionally biased region" description="Basic and acidic residues" evidence="10">
    <location>
        <begin position="37"/>
        <end position="74"/>
    </location>
</feature>
<dbReference type="PANTHER" id="PTHR43381:SF5">
    <property type="entry name" value="TR-TYPE G DOMAIN-CONTAINING PROTEIN"/>
    <property type="match status" value="1"/>
</dbReference>
<feature type="compositionally biased region" description="Pro residues" evidence="10">
    <location>
        <begin position="85"/>
        <end position="97"/>
    </location>
</feature>
<evidence type="ECO:0000256" key="1">
    <source>
        <dbReference type="ARBA" id="ARBA00007733"/>
    </source>
</evidence>
<dbReference type="GO" id="GO:0005829">
    <property type="term" value="C:cytosol"/>
    <property type="evidence" value="ECO:0007669"/>
    <property type="project" value="TreeGrafter"/>
</dbReference>
<dbReference type="InterPro" id="IPR015760">
    <property type="entry name" value="TIF_IF2"/>
</dbReference>
<dbReference type="Gene3D" id="3.40.50.300">
    <property type="entry name" value="P-loop containing nucleotide triphosphate hydrolases"/>
    <property type="match status" value="1"/>
</dbReference>
<dbReference type="Proteomes" id="UP000009223">
    <property type="component" value="Chromosome"/>
</dbReference>
<feature type="compositionally biased region" description="Basic residues" evidence="10">
    <location>
        <begin position="75"/>
        <end position="84"/>
    </location>
</feature>
<keyword evidence="6 8" id="KW-0342">GTP-binding</keyword>
<feature type="compositionally biased region" description="Basic and acidic residues" evidence="10">
    <location>
        <begin position="1"/>
        <end position="10"/>
    </location>
</feature>
<dbReference type="SUPFAM" id="SSF52540">
    <property type="entry name" value="P-loop containing nucleoside triphosphate hydrolases"/>
    <property type="match status" value="1"/>
</dbReference>
<dbReference type="FunFam" id="2.40.30.10:FF:000008">
    <property type="entry name" value="Translation initiation factor IF-2"/>
    <property type="match status" value="1"/>
</dbReference>
<dbReference type="GO" id="GO:0003743">
    <property type="term" value="F:translation initiation factor activity"/>
    <property type="evidence" value="ECO:0007669"/>
    <property type="project" value="UniProtKB-UniRule"/>
</dbReference>
<dbReference type="InterPro" id="IPR006847">
    <property type="entry name" value="IF2_N"/>
</dbReference>
<reference evidence="13" key="1">
    <citation type="submission" date="2009-12" db="EMBL/GenBank/DDBJ databases">
        <title>Complete sequence of Treponema primitia strain ZAS-2.</title>
        <authorList>
            <person name="Tetu S.G."/>
            <person name="Matson E."/>
            <person name="Ren Q."/>
            <person name="Seshadri R."/>
            <person name="Elbourne L."/>
            <person name="Hassan K.A."/>
            <person name="Durkin A."/>
            <person name="Radune D."/>
            <person name="Mohamoud Y."/>
            <person name="Shay R."/>
            <person name="Jin S."/>
            <person name="Zhang X."/>
            <person name="Lucey K."/>
            <person name="Ballor N.R."/>
            <person name="Ottesen E."/>
            <person name="Rosenthal R."/>
            <person name="Allen A."/>
            <person name="Leadbetter J.R."/>
            <person name="Paulsen I.T."/>
        </authorList>
    </citation>
    <scope>NUCLEOTIDE SEQUENCE [LARGE SCALE GENOMIC DNA]</scope>
    <source>
        <strain evidence="13">ATCC BAA-887 / DSM 12427 / ZAS-2</strain>
    </source>
</reference>
<feature type="binding site" evidence="8">
    <location>
        <begin position="472"/>
        <end position="479"/>
    </location>
    <ligand>
        <name>GTP</name>
        <dbReference type="ChEBI" id="CHEBI:37565"/>
    </ligand>
</feature>
<dbReference type="HOGENOM" id="CLU_006301_9_2_12"/>
<dbReference type="KEGG" id="tpi:TREPR_1756"/>
<evidence type="ECO:0000256" key="6">
    <source>
        <dbReference type="ARBA" id="ARBA00023134"/>
    </source>
</evidence>
<evidence type="ECO:0000313" key="13">
    <source>
        <dbReference type="Proteomes" id="UP000009223"/>
    </source>
</evidence>
<proteinExistence type="inferred from homology"/>
<feature type="binding site" evidence="8">
    <location>
        <begin position="572"/>
        <end position="575"/>
    </location>
    <ligand>
        <name>GTP</name>
        <dbReference type="ChEBI" id="CHEBI:37565"/>
    </ligand>
</feature>
<dbReference type="SUPFAM" id="SSF50447">
    <property type="entry name" value="Translation proteins"/>
    <property type="match status" value="2"/>
</dbReference>
<dbReference type="SUPFAM" id="SSF52156">
    <property type="entry name" value="Initiation factor IF2/eIF5b, domain 3"/>
    <property type="match status" value="1"/>
</dbReference>
<protein>
    <recommendedName>
        <fullName evidence="2 8">Translation initiation factor IF-2</fullName>
    </recommendedName>
</protein>
<dbReference type="AlphaFoldDB" id="F5YM31"/>
<dbReference type="Gene3D" id="3.40.50.10050">
    <property type="entry name" value="Translation initiation factor IF- 2, domain 3"/>
    <property type="match status" value="1"/>
</dbReference>
<dbReference type="PANTHER" id="PTHR43381">
    <property type="entry name" value="TRANSLATION INITIATION FACTOR IF-2-RELATED"/>
    <property type="match status" value="1"/>
</dbReference>
<keyword evidence="4 8" id="KW-0547">Nucleotide-binding</keyword>
<gene>
    <name evidence="8 12" type="primary">infB</name>
    <name evidence="12" type="ordered locus">TREPR_1756</name>
</gene>
<keyword evidence="8" id="KW-0963">Cytoplasm</keyword>
<feature type="compositionally biased region" description="Pro residues" evidence="10">
    <location>
        <begin position="278"/>
        <end position="295"/>
    </location>
</feature>
<dbReference type="Pfam" id="PF00009">
    <property type="entry name" value="GTP_EFTU"/>
    <property type="match status" value="1"/>
</dbReference>
<dbReference type="PROSITE" id="PS51722">
    <property type="entry name" value="G_TR_2"/>
    <property type="match status" value="1"/>
</dbReference>
<keyword evidence="3 8" id="KW-0396">Initiation factor</keyword>
<dbReference type="FunFam" id="2.40.30.10:FF:000054">
    <property type="entry name" value="Translation initiation factor IF-2"/>
    <property type="match status" value="1"/>
</dbReference>
<feature type="region of interest" description="Disordered" evidence="10">
    <location>
        <begin position="1"/>
        <end position="21"/>
    </location>
</feature>
<dbReference type="CDD" id="cd03702">
    <property type="entry name" value="IF2_mtIF2_II"/>
    <property type="match status" value="1"/>
</dbReference>
<feature type="compositionally biased region" description="Low complexity" evidence="10">
    <location>
        <begin position="328"/>
        <end position="337"/>
    </location>
</feature>
<dbReference type="GO" id="GO:0003924">
    <property type="term" value="F:GTPase activity"/>
    <property type="evidence" value="ECO:0007669"/>
    <property type="project" value="UniProtKB-UniRule"/>
</dbReference>
<feature type="binding site" evidence="8">
    <location>
        <begin position="518"/>
        <end position="522"/>
    </location>
    <ligand>
        <name>GTP</name>
        <dbReference type="ChEBI" id="CHEBI:37565"/>
    </ligand>
</feature>
<organism evidence="12 13">
    <name type="scientific">Treponema primitia (strain ATCC BAA-887 / DSM 12427 / ZAS-2)</name>
    <dbReference type="NCBI Taxonomy" id="545694"/>
    <lineage>
        <taxon>Bacteria</taxon>
        <taxon>Pseudomonadati</taxon>
        <taxon>Spirochaetota</taxon>
        <taxon>Spirochaetia</taxon>
        <taxon>Spirochaetales</taxon>
        <taxon>Treponemataceae</taxon>
        <taxon>Treponema</taxon>
    </lineage>
</organism>
<dbReference type="CDD" id="cd01887">
    <property type="entry name" value="IF2_eIF5B"/>
    <property type="match status" value="1"/>
</dbReference>
<dbReference type="InterPro" id="IPR023115">
    <property type="entry name" value="TIF_IF2_dom3"/>
</dbReference>
<dbReference type="eggNOG" id="COG0532">
    <property type="taxonomic scope" value="Bacteria"/>
</dbReference>
<evidence type="ECO:0000256" key="5">
    <source>
        <dbReference type="ARBA" id="ARBA00022917"/>
    </source>
</evidence>
<comment type="subcellular location">
    <subcellularLocation>
        <location evidence="8">Cytoplasm</location>
    </subcellularLocation>
</comment>
<dbReference type="FunFam" id="3.40.50.300:FF:000019">
    <property type="entry name" value="Translation initiation factor IF-2"/>
    <property type="match status" value="1"/>
</dbReference>
<dbReference type="InterPro" id="IPR053905">
    <property type="entry name" value="EF-G-like_DII"/>
</dbReference>
<evidence type="ECO:0000313" key="12">
    <source>
        <dbReference type="EMBL" id="AEF86725.1"/>
    </source>
</evidence>
<feature type="compositionally biased region" description="Gly residues" evidence="10">
    <location>
        <begin position="296"/>
        <end position="313"/>
    </location>
</feature>
<evidence type="ECO:0000259" key="11">
    <source>
        <dbReference type="PROSITE" id="PS51722"/>
    </source>
</evidence>
<sequence length="966" mass="102657">MNLRKNEEPRSSGVLYPTNGITEQRWIMAEELDATQKPKVELIKHQKSEPESSEGKAKSPVQEHSDQALKESARRKVVVVKKKPAPPAAPAPGPAKKPQPKIVVASRNVSPEGEGAVTVSSPVAKAAAVLKEAPSEVPASAPPAPVSGAASPHAKPQSATKFPAQVETPVQETPAPPAAGETKAPAGVKPGENRVSSLPITQRPVAAAGRVGGRPVGPPPPRTYRSEGPQGRPGGSPFPQRPTGAAGRVGGRPVGNSRPPDSPGGQGPRPYNNSGGGPRPPYNGPPRPFNGPPRPGMGGGGRPGGFGPNRGPGGPRPGGPGGPGRPRPGGSTSSPSPLGEGKGPIKKSFKVKRTVYQRKEQEMEEKLLQTKKKIAQIANPVPKSIDIMEVISVSELAKKMNLKASDLIHKLMSMGMMVSINQQIDAETATILAAEFGADVKIVSLYDETLITTEADDEASMSPRSPVVTVMGHVDHGKTKLLDAIRSADVVSGEFGGITQHIGAYTVDTPKGRIAFLDTPGHEAFTHMRARGAQVTDIVVLVVAADDGVMPQTIEAINHAKDAKVPIIVAVNKMDKPEANPDRVKSQLSDLGLMPEDWGGQTMFVELSALRKEGIDKLIDAILLQAEILDLKANYNHSAEGKVLESRIDHGRGVVATVMIEKGTLRIGDSFVAGVWPGKVRALFDDKGKKVDEATPAMPVEVLGFEGVPDAGDPLQVVEDEKVARGISSKRHELKRFEDAKNVRKITLDNLSDTINAGAIQELKIIIKSDVQGSAEALRASLEKLSNKEVRLNVIQALPGAINEGDVDLAIASNAIIIGFNVRPVPKAKMLADQEKVDIRRYNIIYKAVEEIQLAMEGMLKPDTKEEIIASVEVRETFKVPKIGTIAGCYVLTGTVKRSASANVIRDEIVIFTGKLASLRRFKDDAREVAAGYECGIGLEGFDAIQVGDQFEVFEIVEVARKLSSN</sequence>
<name>F5YM31_TREPZ</name>
<dbReference type="InterPro" id="IPR005225">
    <property type="entry name" value="Small_GTP-bd"/>
</dbReference>
<feature type="region of interest" description="Disordered" evidence="10">
    <location>
        <begin position="37"/>
        <end position="350"/>
    </location>
</feature>
<feature type="domain" description="Tr-type G" evidence="11">
    <location>
        <begin position="463"/>
        <end position="630"/>
    </location>
</feature>